<name>A0A7J6KLL0_PERCH</name>
<dbReference type="AlphaFoldDB" id="A0A7J6KLL0"/>
<sequence length="307" mass="33929">MGYHAALQGPFEEPVCLLAKAKCWKGSQVSWHQNRQEAYCLGLSFVFCDSLIPYVSGLQLRFLTDSRTALSWMRGGEKMTSRSIERIAISRLCEAVADLKEAWVRRFGVHPIVEHISAAQNADADTLSRFASAWKIPPAVVFDGRFSDPKSRGRFPPTVLAPEDATDDSDMEAMATLLLIISEERVYYIPENLDAAIGRPARLELLALQERSSESRELVSKIRGAGNSDVPVSTKRGDFICTEDGILLRRSRPIAESRGAPARLCFYIPSDLPEAVDYAKKLLQTYHIESGSPTTGGTTLFSMGDVP</sequence>
<dbReference type="Proteomes" id="UP000591131">
    <property type="component" value="Unassembled WGS sequence"/>
</dbReference>
<accession>A0A7J6KLL0</accession>
<organism evidence="1 2">
    <name type="scientific">Perkinsus chesapeaki</name>
    <name type="common">Clam parasite</name>
    <name type="synonym">Perkinsus andrewsi</name>
    <dbReference type="NCBI Taxonomy" id="330153"/>
    <lineage>
        <taxon>Eukaryota</taxon>
        <taxon>Sar</taxon>
        <taxon>Alveolata</taxon>
        <taxon>Perkinsozoa</taxon>
        <taxon>Perkinsea</taxon>
        <taxon>Perkinsida</taxon>
        <taxon>Perkinsidae</taxon>
        <taxon>Perkinsus</taxon>
    </lineage>
</organism>
<dbReference type="OrthoDB" id="10485937at2759"/>
<protein>
    <submittedName>
        <fullName evidence="1">Uncharacterized protein</fullName>
    </submittedName>
</protein>
<comment type="caution">
    <text evidence="1">The sequence shown here is derived from an EMBL/GenBank/DDBJ whole genome shotgun (WGS) entry which is preliminary data.</text>
</comment>
<gene>
    <name evidence="1" type="ORF">FOL47_003645</name>
</gene>
<evidence type="ECO:0000313" key="2">
    <source>
        <dbReference type="Proteomes" id="UP000591131"/>
    </source>
</evidence>
<reference evidence="1 2" key="1">
    <citation type="submission" date="2020-04" db="EMBL/GenBank/DDBJ databases">
        <title>Perkinsus chesapeaki whole genome sequence.</title>
        <authorList>
            <person name="Bogema D.R."/>
        </authorList>
    </citation>
    <scope>NUCLEOTIDE SEQUENCE [LARGE SCALE GENOMIC DNA]</scope>
    <source>
        <strain evidence="1">ATCC PRA-425</strain>
    </source>
</reference>
<dbReference type="EMBL" id="JAAPAO010002145">
    <property type="protein sequence ID" value="KAF4648165.1"/>
    <property type="molecule type" value="Genomic_DNA"/>
</dbReference>
<evidence type="ECO:0000313" key="1">
    <source>
        <dbReference type="EMBL" id="KAF4648165.1"/>
    </source>
</evidence>
<proteinExistence type="predicted"/>
<keyword evidence="2" id="KW-1185">Reference proteome</keyword>